<name>A0ABM9X8Z1_9RHOB</name>
<evidence type="ECO:0000313" key="2">
    <source>
        <dbReference type="Proteomes" id="UP000003257"/>
    </source>
</evidence>
<dbReference type="Proteomes" id="UP000003257">
    <property type="component" value="Unassembled WGS sequence"/>
</dbReference>
<accession>A0ABM9X8Z1</accession>
<dbReference type="EMBL" id="ABID01000001">
    <property type="protein sequence ID" value="EDQ05782.1"/>
    <property type="molecule type" value="Genomic_DNA"/>
</dbReference>
<proteinExistence type="predicted"/>
<organism evidence="1 2">
    <name type="scientific">Sulfitobacter indolifex HEL-45</name>
    <dbReference type="NCBI Taxonomy" id="391624"/>
    <lineage>
        <taxon>Bacteria</taxon>
        <taxon>Pseudomonadati</taxon>
        <taxon>Pseudomonadota</taxon>
        <taxon>Alphaproteobacteria</taxon>
        <taxon>Rhodobacterales</taxon>
        <taxon>Roseobacteraceae</taxon>
        <taxon>Sulfitobacter</taxon>
    </lineage>
</organism>
<sequence length="42" mass="4939">MIISDDLKRGVRKALGVGKQKIKLTHYQAAYMAWHRKVHNFE</sequence>
<comment type="caution">
    <text evidence="1">The sequence shown here is derived from an EMBL/GenBank/DDBJ whole genome shotgun (WGS) entry which is preliminary data.</text>
</comment>
<evidence type="ECO:0000313" key="1">
    <source>
        <dbReference type="EMBL" id="EDQ05782.1"/>
    </source>
</evidence>
<reference evidence="1 2" key="1">
    <citation type="submission" date="2007-11" db="EMBL/GenBank/DDBJ databases">
        <authorList>
            <person name="Wagner-Dobler I."/>
            <person name="Ferriera S."/>
            <person name="Johnson J."/>
            <person name="Kravitz S."/>
            <person name="Beeson K."/>
            <person name="Sutton G."/>
            <person name="Rogers Y.-H."/>
            <person name="Friedman R."/>
            <person name="Frazier M."/>
            <person name="Venter J.C."/>
        </authorList>
    </citation>
    <scope>NUCLEOTIDE SEQUENCE [LARGE SCALE GENOMIC DNA]</scope>
    <source>
        <strain evidence="1 2">HEL-45</strain>
    </source>
</reference>
<protein>
    <submittedName>
        <fullName evidence="1">Uncharacterized protein</fullName>
    </submittedName>
</protein>
<keyword evidence="2" id="KW-1185">Reference proteome</keyword>
<gene>
    <name evidence="1" type="ORF">OIHEL45_03190</name>
</gene>